<gene>
    <name evidence="1" type="ORF">CONLIGDRAFT_633690</name>
</gene>
<evidence type="ECO:0000313" key="2">
    <source>
        <dbReference type="Proteomes" id="UP000182658"/>
    </source>
</evidence>
<dbReference type="Proteomes" id="UP000182658">
    <property type="component" value="Unassembled WGS sequence"/>
</dbReference>
<accession>A0A1J7JDK9</accession>
<dbReference type="InParanoid" id="A0A1J7JDK9"/>
<proteinExistence type="predicted"/>
<protein>
    <submittedName>
        <fullName evidence="1">Uncharacterized protein</fullName>
    </submittedName>
</protein>
<organism evidence="1 2">
    <name type="scientific">Coniochaeta ligniaria NRRL 30616</name>
    <dbReference type="NCBI Taxonomy" id="1408157"/>
    <lineage>
        <taxon>Eukaryota</taxon>
        <taxon>Fungi</taxon>
        <taxon>Dikarya</taxon>
        <taxon>Ascomycota</taxon>
        <taxon>Pezizomycotina</taxon>
        <taxon>Sordariomycetes</taxon>
        <taxon>Sordariomycetidae</taxon>
        <taxon>Coniochaetales</taxon>
        <taxon>Coniochaetaceae</taxon>
        <taxon>Coniochaeta</taxon>
    </lineage>
</organism>
<name>A0A1J7JDK9_9PEZI</name>
<evidence type="ECO:0000313" key="1">
    <source>
        <dbReference type="EMBL" id="OIW27332.1"/>
    </source>
</evidence>
<dbReference type="AlphaFoldDB" id="A0A1J7JDK9"/>
<sequence length="52" mass="5405">MVPSEIVQSGDARLGAAVADEQSGQISASSAAEHAGLMDGHRAPVRCLRQWS</sequence>
<dbReference type="EMBL" id="KV875099">
    <property type="protein sequence ID" value="OIW27332.1"/>
    <property type="molecule type" value="Genomic_DNA"/>
</dbReference>
<keyword evidence="2" id="KW-1185">Reference proteome</keyword>
<reference evidence="1 2" key="1">
    <citation type="submission" date="2016-10" db="EMBL/GenBank/DDBJ databases">
        <title>Draft genome sequence of Coniochaeta ligniaria NRRL30616, a lignocellulolytic fungus for bioabatement of inhibitors in plant biomass hydrolysates.</title>
        <authorList>
            <consortium name="DOE Joint Genome Institute"/>
            <person name="Jimenez D.J."/>
            <person name="Hector R.E."/>
            <person name="Riley R."/>
            <person name="Sun H."/>
            <person name="Grigoriev I.V."/>
            <person name="Van Elsas J.D."/>
            <person name="Nichols N.N."/>
        </authorList>
    </citation>
    <scope>NUCLEOTIDE SEQUENCE [LARGE SCALE GENOMIC DNA]</scope>
    <source>
        <strain evidence="1 2">NRRL 30616</strain>
    </source>
</reference>